<evidence type="ECO:0000313" key="3">
    <source>
        <dbReference type="EMBL" id="MBW0129508.1"/>
    </source>
</evidence>
<gene>
    <name evidence="3" type="ORF">I4I82_17745</name>
</gene>
<accession>A0ABS6UBZ7</accession>
<feature type="region of interest" description="Disordered" evidence="1">
    <location>
        <begin position="1293"/>
        <end position="1315"/>
    </location>
</feature>
<feature type="domain" description="TrwC relaxase" evidence="2">
    <location>
        <begin position="8"/>
        <end position="370"/>
    </location>
</feature>
<organism evidence="3 4">
    <name type="scientific">Pseudonocardia oceani</name>
    <dbReference type="NCBI Taxonomy" id="2792013"/>
    <lineage>
        <taxon>Bacteria</taxon>
        <taxon>Bacillati</taxon>
        <taxon>Actinomycetota</taxon>
        <taxon>Actinomycetes</taxon>
        <taxon>Pseudonocardiales</taxon>
        <taxon>Pseudonocardiaceae</taxon>
        <taxon>Pseudonocardia</taxon>
    </lineage>
</organism>
<dbReference type="Pfam" id="PF13604">
    <property type="entry name" value="AAA_30"/>
    <property type="match status" value="1"/>
</dbReference>
<dbReference type="NCBIfam" id="NF041492">
    <property type="entry name" value="MobF"/>
    <property type="match status" value="1"/>
</dbReference>
<comment type="caution">
    <text evidence="3">The sequence shown here is derived from an EMBL/GenBank/DDBJ whole genome shotgun (WGS) entry which is preliminary data.</text>
</comment>
<dbReference type="InterPro" id="IPR014862">
    <property type="entry name" value="TrwC"/>
</dbReference>
<proteinExistence type="predicted"/>
<reference evidence="3 4" key="1">
    <citation type="submission" date="2020-11" db="EMBL/GenBank/DDBJ databases">
        <title>Pseudonocardia abyssalis sp. nov. and Pseudonocardia oceani sp. nov., description and phylogenomic analysis of two novel actinomycetes isolated from the deep Southern Ocean.</title>
        <authorList>
            <person name="Parra J."/>
        </authorList>
    </citation>
    <scope>NUCLEOTIDE SEQUENCE [LARGE SCALE GENOMIC DNA]</scope>
    <source>
        <strain evidence="4">KRD185</strain>
    </source>
</reference>
<dbReference type="EMBL" id="JADQDF010000001">
    <property type="protein sequence ID" value="MBW0129508.1"/>
    <property type="molecule type" value="Genomic_DNA"/>
</dbReference>
<protein>
    <submittedName>
        <fullName evidence="3">Relaxase domain-containing protein</fullName>
    </submittedName>
</protein>
<feature type="compositionally biased region" description="Basic and acidic residues" evidence="1">
    <location>
        <begin position="1364"/>
        <end position="1383"/>
    </location>
</feature>
<sequence length="1448" mass="154950">MLSIATGHSVRYLTDAVAKGRENYYTGAVAAGEPPGRWYGAGAEALGLDGHVDPHLMEALYSHLRDPRDPRSRSPETWDEADALAPGHRKYRSADEIYTGLLESHPDAGPEERAELRAQAERSSRQAVAFLDLTFSAPKSVTVLAVAFERAANDARAAGDEEAAQAWEAHAQAVEEAVMAGARAVIDYLQDEAGYSRVGHHGGGAGRWVDAHEWVVAQFLQHDSRDKDPQLHVHQAVLNRVPCADGTWRTLDSRAIHALRGAAGAIAERVMEAHMTRSLGVEFATRPDGRAREVVGVSAEVMDLFSSRRRAVTGRTAEMLGEFRRTYGREPSSAERFYIARQATLATRAAKSHVGETRAEQLARWTERCASTIGTGLGQVAHDVRARAQQASEAAAWSVRDVVDRALAGVSETKQAWTRSGLLRAVSDALPGNLRIRPEDVRPLLDGLTDAALDGAVPVTRPGDTTNLPASELLANGQSPYTAPAVALFTTEGQVSAEHALRAAMVRRGTARFTTDAADALVARFATSGRPLGVDQAAALRGVLTSGAQVEVLSAAPGTGKSFVVGALSEAWAGVDDRRVFGLTPSQVAAGVLAQEGVTAATNTAAWLGAQTRLRTGSAADERWRLRPDDLVVVDEANMAGTDQLAEIQARCAEAGAKLLLVGDPRQLGAVGPGGAMADVAEHGIRYELADVRRFHSQWERAASLRLRDGDTGVLAEYAKHGRLREGGTPEQAETAASRAWLADTLAGRESLLMVRDNAAAARVSAALRAELVALGRVDEHGVPLAREGWEGVVAGVGDLVQARRNGWELIGVDGNTRAPINRDTYRVTALRPDGGLTVAPVVERRPDGEVLGDPLALPPTYVAADLTLGYASTVHAAEGRTVDTAHCVPGAGTDLPGLLVPMTRGRDSNTAWVVTTATVADADTGQTFEIEPRSAAAVLADVLDGYVHERSALAEREQDEIAARSTMTHVDQLADVIGRTVTAGRTAATLDRLTAEGAITSDQRAALAADEAFGSLERLLRTAELAGHDPDAMLSGVLADRDLTGSRSPAQVLHSRITTAYAGRLTPHLTTMSDLIPSRVPEEWAAWMHDRAEAADTRRHELGAEVAEQPPRWALDALGPVPADDDVLARQEWEHRAGWAAAYRELAGYTDDRDPLGFAPAPGLAEKAAVYRAAHEALGLLDAGAEEADLTDGQLRARYVAYQREEQWAPRDVADELDALHQALAQARTDAEVWAAHADAPGVDEADGARLRADAAAAAHEAEQLAARAAVLEDADEARGRWYVHTAVTRDEAHRSGAELRARGIDPDEPDDRVTGDEWLAAHLAEQTDADRDRTIHDEHELHDPAAERLDEPVDAVETAVPDAREASTAHPSERTDPAERRRIPTVDETAETVERAQAALAEITARQQAEAARAARAAEDEQLIELGRQAEPVVELDDGAELVRDR</sequence>
<name>A0ABS6UBZ7_9PSEU</name>
<dbReference type="RefSeq" id="WP_218590228.1">
    <property type="nucleotide sequence ID" value="NZ_JADQDE010000046.1"/>
</dbReference>
<keyword evidence="4" id="KW-1185">Reference proteome</keyword>
<dbReference type="Pfam" id="PF08751">
    <property type="entry name" value="TrwC"/>
    <property type="match status" value="1"/>
</dbReference>
<evidence type="ECO:0000313" key="4">
    <source>
        <dbReference type="Proteomes" id="UP000694300"/>
    </source>
</evidence>
<dbReference type="Proteomes" id="UP000694300">
    <property type="component" value="Unassembled WGS sequence"/>
</dbReference>
<evidence type="ECO:0000256" key="1">
    <source>
        <dbReference type="SAM" id="MobiDB-lite"/>
    </source>
</evidence>
<evidence type="ECO:0000259" key="2">
    <source>
        <dbReference type="Pfam" id="PF08751"/>
    </source>
</evidence>
<feature type="region of interest" description="Disordered" evidence="1">
    <location>
        <begin position="1362"/>
        <end position="1383"/>
    </location>
</feature>